<dbReference type="HAMAP" id="MF_00911">
    <property type="entry name" value="FtsQ_subfam"/>
    <property type="match status" value="1"/>
</dbReference>
<dbReference type="AlphaFoldDB" id="A0A6I4TSV2"/>
<dbReference type="Pfam" id="PF03799">
    <property type="entry name" value="FtsQ_DivIB_C"/>
    <property type="match status" value="1"/>
</dbReference>
<keyword evidence="6 9" id="KW-1133">Transmembrane helix</keyword>
<evidence type="ECO:0000256" key="3">
    <source>
        <dbReference type="ARBA" id="ARBA00022519"/>
    </source>
</evidence>
<keyword evidence="5 9" id="KW-0812">Transmembrane</keyword>
<dbReference type="InterPro" id="IPR013685">
    <property type="entry name" value="POTRA_FtsQ_type"/>
</dbReference>
<name>A0A6I4TSV2_9SPHN</name>
<organism evidence="12 13">
    <name type="scientific">Croceibacterium xixiisoli</name>
    <dbReference type="NCBI Taxonomy" id="1476466"/>
    <lineage>
        <taxon>Bacteria</taxon>
        <taxon>Pseudomonadati</taxon>
        <taxon>Pseudomonadota</taxon>
        <taxon>Alphaproteobacteria</taxon>
        <taxon>Sphingomonadales</taxon>
        <taxon>Erythrobacteraceae</taxon>
        <taxon>Croceibacterium</taxon>
    </lineage>
</organism>
<keyword evidence="8 9" id="KW-0131">Cell cycle</keyword>
<evidence type="ECO:0000256" key="6">
    <source>
        <dbReference type="ARBA" id="ARBA00022989"/>
    </source>
</evidence>
<gene>
    <name evidence="9" type="primary">ftsQ</name>
    <name evidence="12" type="ORF">GRI97_04270</name>
</gene>
<evidence type="ECO:0000256" key="9">
    <source>
        <dbReference type="HAMAP-Rule" id="MF_00911"/>
    </source>
</evidence>
<protein>
    <recommendedName>
        <fullName evidence="9">Cell division protein FtsQ</fullName>
    </recommendedName>
</protein>
<sequence length="305" mass="33613">MAQKISRNAPPVRRQARRQNTRNKVQRVHATTGSLMGAVVRILPVTEEQLHKMFLIVIFAVVAAAAWSIASLAGLTTLAHQQFASVAAEAGFEVRRVEVHGADRINKLKVYERVLAERNRAMPLVELDVLRDSLKELSWVADARVSRRLPDTIVVDIVERVPHAVLRRDNRLVLIDATGAELEAVSRAEAKDRLVLSGEGVQAQVGNLDKLLDAAPALRPQIAEAKWIGNRRWDLTFKTGQTLALPKGANLAATALIEFARLDGVNRLLGGKVLAFDMRSGERIYFRCPECREEEAAAAAATKES</sequence>
<feature type="region of interest" description="Disordered" evidence="10">
    <location>
        <begin position="1"/>
        <end position="27"/>
    </location>
</feature>
<dbReference type="EMBL" id="WTYJ01000001">
    <property type="protein sequence ID" value="MXO98201.1"/>
    <property type="molecule type" value="Genomic_DNA"/>
</dbReference>
<dbReference type="OrthoDB" id="9783091at2"/>
<comment type="similarity">
    <text evidence="9">Belongs to the FtsQ/DivIB family. FtsQ subfamily.</text>
</comment>
<dbReference type="RefSeq" id="WP_161389862.1">
    <property type="nucleotide sequence ID" value="NZ_JBHSCP010000001.1"/>
</dbReference>
<evidence type="ECO:0000256" key="4">
    <source>
        <dbReference type="ARBA" id="ARBA00022618"/>
    </source>
</evidence>
<dbReference type="PROSITE" id="PS51779">
    <property type="entry name" value="POTRA"/>
    <property type="match status" value="1"/>
</dbReference>
<dbReference type="PANTHER" id="PTHR35851:SF1">
    <property type="entry name" value="CELL DIVISION PROTEIN FTSQ"/>
    <property type="match status" value="1"/>
</dbReference>
<dbReference type="InterPro" id="IPR034746">
    <property type="entry name" value="POTRA"/>
</dbReference>
<evidence type="ECO:0000313" key="12">
    <source>
        <dbReference type="EMBL" id="MXO98201.1"/>
    </source>
</evidence>
<dbReference type="Gene3D" id="3.10.20.310">
    <property type="entry name" value="membrane protein fhac"/>
    <property type="match status" value="1"/>
</dbReference>
<comment type="function">
    <text evidence="9">Essential cell division protein.</text>
</comment>
<evidence type="ECO:0000256" key="5">
    <source>
        <dbReference type="ARBA" id="ARBA00022692"/>
    </source>
</evidence>
<dbReference type="GO" id="GO:0032153">
    <property type="term" value="C:cell division site"/>
    <property type="evidence" value="ECO:0007669"/>
    <property type="project" value="UniProtKB-UniRule"/>
</dbReference>
<dbReference type="InterPro" id="IPR005548">
    <property type="entry name" value="Cell_div_FtsQ/DivIB_C"/>
</dbReference>
<dbReference type="Proteomes" id="UP000469430">
    <property type="component" value="Unassembled WGS sequence"/>
</dbReference>
<evidence type="ECO:0000256" key="8">
    <source>
        <dbReference type="ARBA" id="ARBA00023306"/>
    </source>
</evidence>
<evidence type="ECO:0000256" key="2">
    <source>
        <dbReference type="ARBA" id="ARBA00022475"/>
    </source>
</evidence>
<evidence type="ECO:0000256" key="10">
    <source>
        <dbReference type="SAM" id="MobiDB-lite"/>
    </source>
</evidence>
<dbReference type="Pfam" id="PF08478">
    <property type="entry name" value="POTRA_1"/>
    <property type="match status" value="1"/>
</dbReference>
<evidence type="ECO:0000256" key="1">
    <source>
        <dbReference type="ARBA" id="ARBA00004370"/>
    </source>
</evidence>
<feature type="transmembrane region" description="Helical" evidence="9">
    <location>
        <begin position="53"/>
        <end position="75"/>
    </location>
</feature>
<evidence type="ECO:0000259" key="11">
    <source>
        <dbReference type="PROSITE" id="PS51779"/>
    </source>
</evidence>
<feature type="compositionally biased region" description="Basic residues" evidence="10">
    <location>
        <begin position="14"/>
        <end position="27"/>
    </location>
</feature>
<keyword evidence="2 9" id="KW-1003">Cell membrane</keyword>
<keyword evidence="13" id="KW-1185">Reference proteome</keyword>
<dbReference type="PANTHER" id="PTHR35851">
    <property type="entry name" value="CELL DIVISION PROTEIN FTSQ"/>
    <property type="match status" value="1"/>
</dbReference>
<keyword evidence="7 9" id="KW-0472">Membrane</keyword>
<reference evidence="12 13" key="1">
    <citation type="submission" date="2019-12" db="EMBL/GenBank/DDBJ databases">
        <title>Genomic-based taxomic classification of the family Erythrobacteraceae.</title>
        <authorList>
            <person name="Xu L."/>
        </authorList>
    </citation>
    <scope>NUCLEOTIDE SEQUENCE [LARGE SCALE GENOMIC DNA]</scope>
    <source>
        <strain evidence="12 13">S36</strain>
    </source>
</reference>
<accession>A0A6I4TSV2</accession>
<dbReference type="GO" id="GO:0005886">
    <property type="term" value="C:plasma membrane"/>
    <property type="evidence" value="ECO:0007669"/>
    <property type="project" value="UniProtKB-SubCell"/>
</dbReference>
<evidence type="ECO:0000256" key="7">
    <source>
        <dbReference type="ARBA" id="ARBA00023136"/>
    </source>
</evidence>
<comment type="subcellular location">
    <subcellularLocation>
        <location evidence="9">Cell inner membrane</location>
        <topology evidence="9">Single-pass type II membrane protein</topology>
    </subcellularLocation>
    <subcellularLocation>
        <location evidence="1">Membrane</location>
    </subcellularLocation>
    <text evidence="9">Localizes to the division septum.</text>
</comment>
<dbReference type="GO" id="GO:0043093">
    <property type="term" value="P:FtsZ-dependent cytokinesis"/>
    <property type="evidence" value="ECO:0007669"/>
    <property type="project" value="UniProtKB-UniRule"/>
</dbReference>
<keyword evidence="3 9" id="KW-0997">Cell inner membrane</keyword>
<feature type="domain" description="POTRA" evidence="11">
    <location>
        <begin position="92"/>
        <end position="160"/>
    </location>
</feature>
<proteinExistence type="inferred from homology"/>
<keyword evidence="4 9" id="KW-0132">Cell division</keyword>
<evidence type="ECO:0000313" key="13">
    <source>
        <dbReference type="Proteomes" id="UP000469430"/>
    </source>
</evidence>
<dbReference type="GO" id="GO:0090529">
    <property type="term" value="P:cell septum assembly"/>
    <property type="evidence" value="ECO:0007669"/>
    <property type="project" value="InterPro"/>
</dbReference>
<comment type="caution">
    <text evidence="12">The sequence shown here is derived from an EMBL/GenBank/DDBJ whole genome shotgun (WGS) entry which is preliminary data.</text>
</comment>
<dbReference type="InterPro" id="IPR026579">
    <property type="entry name" value="FtsQ"/>
</dbReference>